<dbReference type="EMBL" id="BTRK01000006">
    <property type="protein sequence ID" value="GMR60121.1"/>
    <property type="molecule type" value="Genomic_DNA"/>
</dbReference>
<reference evidence="4" key="1">
    <citation type="submission" date="2022-10" db="EMBL/GenBank/DDBJ databases">
        <title>Genome assembly of Pristionchus species.</title>
        <authorList>
            <person name="Yoshida K."/>
            <person name="Sommer R.J."/>
        </authorList>
    </citation>
    <scope>NUCLEOTIDE SEQUENCE [LARGE SCALE GENOMIC DNA]</scope>
    <source>
        <strain evidence="4">RS5460</strain>
    </source>
</reference>
<feature type="domain" description="SCP" evidence="2">
    <location>
        <begin position="172"/>
        <end position="308"/>
    </location>
</feature>
<dbReference type="Proteomes" id="UP001328107">
    <property type="component" value="Unassembled WGS sequence"/>
</dbReference>
<feature type="compositionally biased region" description="Basic and acidic residues" evidence="1">
    <location>
        <begin position="1"/>
        <end position="11"/>
    </location>
</feature>
<feature type="region of interest" description="Disordered" evidence="1">
    <location>
        <begin position="80"/>
        <end position="115"/>
    </location>
</feature>
<feature type="compositionally biased region" description="Polar residues" evidence="1">
    <location>
        <begin position="337"/>
        <end position="350"/>
    </location>
</feature>
<feature type="compositionally biased region" description="Polar residues" evidence="1">
    <location>
        <begin position="20"/>
        <end position="29"/>
    </location>
</feature>
<dbReference type="FunFam" id="3.40.33.10:FF:000010">
    <property type="entry name" value="Predicted protein"/>
    <property type="match status" value="1"/>
</dbReference>
<dbReference type="InterPro" id="IPR014044">
    <property type="entry name" value="CAP_dom"/>
</dbReference>
<dbReference type="InterPro" id="IPR035940">
    <property type="entry name" value="CAP_sf"/>
</dbReference>
<keyword evidence="4" id="KW-1185">Reference proteome</keyword>
<name>A0AAN5IEW7_9BILA</name>
<protein>
    <recommendedName>
        <fullName evidence="2">SCP domain-containing protein</fullName>
    </recommendedName>
</protein>
<dbReference type="CDD" id="cd05382">
    <property type="entry name" value="CAP_GAPR1-like"/>
    <property type="match status" value="1"/>
</dbReference>
<feature type="compositionally biased region" description="Polar residues" evidence="1">
    <location>
        <begin position="321"/>
        <end position="331"/>
    </location>
</feature>
<gene>
    <name evidence="3" type="ORF">PMAYCL1PPCAC_30316</name>
</gene>
<dbReference type="AlphaFoldDB" id="A0AAN5IEW7"/>
<dbReference type="Gene3D" id="3.40.33.10">
    <property type="entry name" value="CAP"/>
    <property type="match status" value="1"/>
</dbReference>
<organism evidence="3 4">
    <name type="scientific">Pristionchus mayeri</name>
    <dbReference type="NCBI Taxonomy" id="1317129"/>
    <lineage>
        <taxon>Eukaryota</taxon>
        <taxon>Metazoa</taxon>
        <taxon>Ecdysozoa</taxon>
        <taxon>Nematoda</taxon>
        <taxon>Chromadorea</taxon>
        <taxon>Rhabditida</taxon>
        <taxon>Rhabditina</taxon>
        <taxon>Diplogasteromorpha</taxon>
        <taxon>Diplogasteroidea</taxon>
        <taxon>Neodiplogasteridae</taxon>
        <taxon>Pristionchus</taxon>
    </lineage>
</organism>
<dbReference type="InterPro" id="IPR001283">
    <property type="entry name" value="CRISP-related"/>
</dbReference>
<evidence type="ECO:0000313" key="3">
    <source>
        <dbReference type="EMBL" id="GMR60121.1"/>
    </source>
</evidence>
<sequence length="350" mass="39048">VRDPSSSESSKRMSLISFIDSPSPSTSYASIPDERRASDDVVMMKKKMKRRSKSVLDELRKGEERRHSLVDGMKKFFGRKKLKKSKSDIPPSEGTNGVGNGTLKDGHIPSSKSTNLHAACSSDEWAVCSSMSEGERRKKFDSELDKHMMQTITDVKYILKRGAKFTAVGEVNFQRGCLDAHNNVRQKYGNPPLQWSQELADLAHSWATKVADRGRVLYPEMPGIGENMAVKTASETSHLPTGDEIVAEWENEARAFDFDKPRWHPKCQHFSQMVWRDSQEMGVAREWNTEKNCVAIVALYRPGGNSNAPGEYAANVGSRDASLSPSRSLASNLKRVTISTPQKTGETNHK</sequence>
<dbReference type="SMART" id="SM00198">
    <property type="entry name" value="SCP"/>
    <property type="match status" value="1"/>
</dbReference>
<evidence type="ECO:0000313" key="4">
    <source>
        <dbReference type="Proteomes" id="UP001328107"/>
    </source>
</evidence>
<dbReference type="InterPro" id="IPR002413">
    <property type="entry name" value="V5_allergen-like"/>
</dbReference>
<evidence type="ECO:0000256" key="1">
    <source>
        <dbReference type="SAM" id="MobiDB-lite"/>
    </source>
</evidence>
<dbReference type="PRINTS" id="PR00838">
    <property type="entry name" value="V5ALLERGEN"/>
</dbReference>
<dbReference type="SUPFAM" id="SSF55797">
    <property type="entry name" value="PR-1-like"/>
    <property type="match status" value="1"/>
</dbReference>
<proteinExistence type="predicted"/>
<feature type="non-terminal residue" evidence="3">
    <location>
        <position position="1"/>
    </location>
</feature>
<feature type="region of interest" description="Disordered" evidence="1">
    <location>
        <begin position="316"/>
        <end position="350"/>
    </location>
</feature>
<accession>A0AAN5IEW7</accession>
<evidence type="ECO:0000259" key="2">
    <source>
        <dbReference type="SMART" id="SM00198"/>
    </source>
</evidence>
<dbReference type="Pfam" id="PF00188">
    <property type="entry name" value="CAP"/>
    <property type="match status" value="1"/>
</dbReference>
<dbReference type="PANTHER" id="PTHR10334">
    <property type="entry name" value="CYSTEINE-RICH SECRETORY PROTEIN-RELATED"/>
    <property type="match status" value="1"/>
</dbReference>
<feature type="region of interest" description="Disordered" evidence="1">
    <location>
        <begin position="1"/>
        <end position="38"/>
    </location>
</feature>
<dbReference type="InterPro" id="IPR034113">
    <property type="entry name" value="SCP_GAPR1-like"/>
</dbReference>
<dbReference type="PRINTS" id="PR00837">
    <property type="entry name" value="V5TPXLIKE"/>
</dbReference>
<comment type="caution">
    <text evidence="3">The sequence shown here is derived from an EMBL/GenBank/DDBJ whole genome shotgun (WGS) entry which is preliminary data.</text>
</comment>